<feature type="region of interest" description="Disordered" evidence="1">
    <location>
        <begin position="305"/>
        <end position="572"/>
    </location>
</feature>
<dbReference type="EMBL" id="MIGC01006031">
    <property type="protein sequence ID" value="PHJ16402.1"/>
    <property type="molecule type" value="Genomic_DNA"/>
</dbReference>
<feature type="signal peptide" evidence="3">
    <location>
        <begin position="1"/>
        <end position="31"/>
    </location>
</feature>
<feature type="compositionally biased region" description="Polar residues" evidence="1">
    <location>
        <begin position="440"/>
        <end position="493"/>
    </location>
</feature>
<protein>
    <recommendedName>
        <fullName evidence="6">Transmembrane protein</fullName>
    </recommendedName>
</protein>
<keyword evidence="2" id="KW-0812">Transmembrane</keyword>
<evidence type="ECO:0000313" key="5">
    <source>
        <dbReference type="Proteomes" id="UP000221165"/>
    </source>
</evidence>
<evidence type="ECO:0008006" key="6">
    <source>
        <dbReference type="Google" id="ProtNLM"/>
    </source>
</evidence>
<feature type="transmembrane region" description="Helical" evidence="2">
    <location>
        <begin position="121"/>
        <end position="143"/>
    </location>
</feature>
<accession>A0A2C6KIS5</accession>
<dbReference type="GeneID" id="94433104"/>
<feature type="region of interest" description="Disordered" evidence="1">
    <location>
        <begin position="262"/>
        <end position="289"/>
    </location>
</feature>
<keyword evidence="5" id="KW-1185">Reference proteome</keyword>
<organism evidence="4 5">
    <name type="scientific">Cystoisospora suis</name>
    <dbReference type="NCBI Taxonomy" id="483139"/>
    <lineage>
        <taxon>Eukaryota</taxon>
        <taxon>Sar</taxon>
        <taxon>Alveolata</taxon>
        <taxon>Apicomplexa</taxon>
        <taxon>Conoidasida</taxon>
        <taxon>Coccidia</taxon>
        <taxon>Eucoccidiorida</taxon>
        <taxon>Eimeriorina</taxon>
        <taxon>Sarcocystidae</taxon>
        <taxon>Cystoisospora</taxon>
    </lineage>
</organism>
<dbReference type="AlphaFoldDB" id="A0A2C6KIS5"/>
<feature type="compositionally biased region" description="Polar residues" evidence="1">
    <location>
        <begin position="419"/>
        <end position="432"/>
    </location>
</feature>
<feature type="compositionally biased region" description="Acidic residues" evidence="1">
    <location>
        <begin position="166"/>
        <end position="175"/>
    </location>
</feature>
<feature type="compositionally biased region" description="Polar residues" evidence="1">
    <location>
        <begin position="365"/>
        <end position="376"/>
    </location>
</feature>
<feature type="compositionally biased region" description="Low complexity" evidence="1">
    <location>
        <begin position="346"/>
        <end position="364"/>
    </location>
</feature>
<feature type="compositionally biased region" description="Polar residues" evidence="1">
    <location>
        <begin position="270"/>
        <end position="280"/>
    </location>
</feature>
<evidence type="ECO:0000256" key="2">
    <source>
        <dbReference type="SAM" id="Phobius"/>
    </source>
</evidence>
<feature type="compositionally biased region" description="Low complexity" evidence="1">
    <location>
        <begin position="315"/>
        <end position="332"/>
    </location>
</feature>
<evidence type="ECO:0000256" key="3">
    <source>
        <dbReference type="SAM" id="SignalP"/>
    </source>
</evidence>
<reference evidence="4 5" key="1">
    <citation type="journal article" date="2017" name="Int. J. Parasitol.">
        <title>The genome of the protozoan parasite Cystoisospora suis and a reverse vaccinology approach to identify vaccine candidates.</title>
        <authorList>
            <person name="Palmieri N."/>
            <person name="Shrestha A."/>
            <person name="Ruttkowski B."/>
            <person name="Beck T."/>
            <person name="Vogl C."/>
            <person name="Tomley F."/>
            <person name="Blake D.P."/>
            <person name="Joachim A."/>
        </authorList>
    </citation>
    <scope>NUCLEOTIDE SEQUENCE [LARGE SCALE GENOMIC DNA]</scope>
    <source>
        <strain evidence="4 5">Wien I</strain>
    </source>
</reference>
<dbReference type="Proteomes" id="UP000221165">
    <property type="component" value="Unassembled WGS sequence"/>
</dbReference>
<feature type="compositionally biased region" description="Low complexity" evidence="1">
    <location>
        <begin position="505"/>
        <end position="530"/>
    </location>
</feature>
<feature type="compositionally biased region" description="Low complexity" evidence="1">
    <location>
        <begin position="377"/>
        <end position="387"/>
    </location>
</feature>
<keyword evidence="2" id="KW-1133">Transmembrane helix</keyword>
<name>A0A2C6KIS5_9APIC</name>
<dbReference type="VEuPathDB" id="ToxoDB:CSUI_009784"/>
<evidence type="ECO:0000256" key="1">
    <source>
        <dbReference type="SAM" id="MobiDB-lite"/>
    </source>
</evidence>
<evidence type="ECO:0000313" key="4">
    <source>
        <dbReference type="EMBL" id="PHJ16402.1"/>
    </source>
</evidence>
<comment type="caution">
    <text evidence="4">The sequence shown here is derived from an EMBL/GenBank/DDBJ whole genome shotgun (WGS) entry which is preliminary data.</text>
</comment>
<keyword evidence="3" id="KW-0732">Signal</keyword>
<feature type="region of interest" description="Disordered" evidence="1">
    <location>
        <begin position="156"/>
        <end position="176"/>
    </location>
</feature>
<gene>
    <name evidence="4" type="ORF">CSUI_009784</name>
</gene>
<feature type="compositionally biased region" description="Polar residues" evidence="1">
    <location>
        <begin position="333"/>
        <end position="345"/>
    </location>
</feature>
<sequence>MRNEFVADLAALAAASFLLMLPLWPAPLSSATDVLFHNRPVKPGGLADAVHVPRNFADGDAGGVSVAEEHSRDGGFQNLDGKQRTTKLRMVKRRSFSDLLHPRFSGRTPSTQRSLMTVPNLHVLTTLIAVAILVLGHLKGIVLKCLAKGRAVRQASAGPNSRLLSEPEDGEEAEDQTARAVCSALRADSGPEEEQEVGFSLVASHRSDDEIVDEFEDKASTLDEKMSRRDQVIERALLSWSGLVLVTALIVAIVGLILYEPKDSDERPPYNTTASAAINGSSNLSSTSSSPTIVTSFLSSVGNSNFSTVTPPPSGNITTDSSSSGDSRPSSSAQTALTGAQSSAVSTFPASTSDATPSAANSSTKKPFSSGNITTRSSSPGGSSSPSLAQTTLTSAPASTVSPSDAVPSTRTPSTVSTANATHSPSGTTATDSPPHVATTAVSLNQSVSSTVPSETNDTLARTPNPSSRGTSSPVTTSKQATSANSQLSNATRGVTDLPANGSDPSALSLPTSDASPSSSSPGSALTSPPRYDVPSSPSGEAVGFSENTPAPSDEASSPTPSVDTSASLAPGSKGTRYTLQNVYVNCRFKMQNLRKCYAASSPFCASCHYPITDRRVGGAFIQLRIPSWQHARLKKHGLYEKFIREFVRQIVEERWNRYRKGEPYNGFYMDLRSEINPYELQ</sequence>
<feature type="chain" id="PRO_5013333463" description="Transmembrane protein" evidence="3">
    <location>
        <begin position="32"/>
        <end position="682"/>
    </location>
</feature>
<dbReference type="RefSeq" id="XP_067918131.1">
    <property type="nucleotide sequence ID" value="XM_068069893.1"/>
</dbReference>
<feature type="compositionally biased region" description="Polar residues" evidence="1">
    <location>
        <begin position="388"/>
        <end position="403"/>
    </location>
</feature>
<proteinExistence type="predicted"/>
<keyword evidence="2" id="KW-0472">Membrane</keyword>
<feature type="transmembrane region" description="Helical" evidence="2">
    <location>
        <begin position="236"/>
        <end position="259"/>
    </location>
</feature>
<feature type="compositionally biased region" description="Polar residues" evidence="1">
    <location>
        <begin position="546"/>
        <end position="568"/>
    </location>
</feature>
<feature type="compositionally biased region" description="Low complexity" evidence="1">
    <location>
        <begin position="407"/>
        <end position="418"/>
    </location>
</feature>